<keyword evidence="1" id="KW-1133">Transmembrane helix</keyword>
<reference evidence="2" key="1">
    <citation type="journal article" date="2014" name="Front. Microbiol.">
        <title>High frequency of phylogenetically diverse reductive dehalogenase-homologous genes in deep subseafloor sedimentary metagenomes.</title>
        <authorList>
            <person name="Kawai M."/>
            <person name="Futagami T."/>
            <person name="Toyoda A."/>
            <person name="Takaki Y."/>
            <person name="Nishi S."/>
            <person name="Hori S."/>
            <person name="Arai W."/>
            <person name="Tsubouchi T."/>
            <person name="Morono Y."/>
            <person name="Uchiyama I."/>
            <person name="Ito T."/>
            <person name="Fujiyama A."/>
            <person name="Inagaki F."/>
            <person name="Takami H."/>
        </authorList>
    </citation>
    <scope>NUCLEOTIDE SEQUENCE</scope>
    <source>
        <strain evidence="2">Expedition CK06-06</strain>
    </source>
</reference>
<proteinExistence type="predicted"/>
<keyword evidence="1" id="KW-0472">Membrane</keyword>
<organism evidence="2">
    <name type="scientific">marine sediment metagenome</name>
    <dbReference type="NCBI Taxonomy" id="412755"/>
    <lineage>
        <taxon>unclassified sequences</taxon>
        <taxon>metagenomes</taxon>
        <taxon>ecological metagenomes</taxon>
    </lineage>
</organism>
<sequence>PVRALNIVSLVGDGLVQSRPFPLAYFANFIIIFVWGGILFLPAVIYLILSVIDMAVKTDRITSNIAQKWIHTDGTVSNIIPVNLPIRSENASFDIVAIIGINNVFKIVTVMPHPNAKLLEMSFPKKPIPASIKNTPGG</sequence>
<name>X1AN70_9ZZZZ</name>
<keyword evidence="1" id="KW-0812">Transmembrane</keyword>
<accession>X1AN70</accession>
<comment type="caution">
    <text evidence="2">The sequence shown here is derived from an EMBL/GenBank/DDBJ whole genome shotgun (WGS) entry which is preliminary data.</text>
</comment>
<feature type="non-terminal residue" evidence="2">
    <location>
        <position position="1"/>
    </location>
</feature>
<protein>
    <submittedName>
        <fullName evidence="2">Uncharacterized protein</fullName>
    </submittedName>
</protein>
<evidence type="ECO:0000256" key="1">
    <source>
        <dbReference type="SAM" id="Phobius"/>
    </source>
</evidence>
<feature type="transmembrane region" description="Helical" evidence="1">
    <location>
        <begin position="25"/>
        <end position="49"/>
    </location>
</feature>
<evidence type="ECO:0000313" key="2">
    <source>
        <dbReference type="EMBL" id="GAG84175.1"/>
    </source>
</evidence>
<gene>
    <name evidence="2" type="ORF">S01H4_26351</name>
</gene>
<dbReference type="EMBL" id="BART01012695">
    <property type="protein sequence ID" value="GAG84175.1"/>
    <property type="molecule type" value="Genomic_DNA"/>
</dbReference>
<dbReference type="AlphaFoldDB" id="X1AN70"/>